<evidence type="ECO:0000313" key="2">
    <source>
        <dbReference type="EMBL" id="MEC0487473.1"/>
    </source>
</evidence>
<dbReference type="Proteomes" id="UP000036168">
    <property type="component" value="Unassembled WGS sequence"/>
</dbReference>
<evidence type="ECO:0000313" key="3">
    <source>
        <dbReference type="Proteomes" id="UP000036168"/>
    </source>
</evidence>
<dbReference type="Proteomes" id="UP001341297">
    <property type="component" value="Unassembled WGS sequence"/>
</dbReference>
<organism evidence="1 3">
    <name type="scientific">Bacillus glycinifermentans</name>
    <dbReference type="NCBI Taxonomy" id="1664069"/>
    <lineage>
        <taxon>Bacteria</taxon>
        <taxon>Bacillati</taxon>
        <taxon>Bacillota</taxon>
        <taxon>Bacilli</taxon>
        <taxon>Bacillales</taxon>
        <taxon>Bacillaceae</taxon>
        <taxon>Bacillus</taxon>
    </lineage>
</organism>
<reference evidence="1" key="2">
    <citation type="submission" date="2015-10" db="EMBL/GenBank/DDBJ databases">
        <authorList>
            <person name="Gilbert D.G."/>
        </authorList>
    </citation>
    <scope>NUCLEOTIDE SEQUENCE</scope>
    <source>
        <strain evidence="1">GO-13</strain>
    </source>
</reference>
<name>A0A0T6BR90_9BACI</name>
<accession>A0A0T6BR90</accession>
<sequence>MTALKALELACFFAQFKSKLLAKGKVRAARFADKKIKQYCFEYVTLLSQGDSQTIKEMEDAQA</sequence>
<evidence type="ECO:0000313" key="4">
    <source>
        <dbReference type="Proteomes" id="UP001341297"/>
    </source>
</evidence>
<evidence type="ECO:0000313" key="1">
    <source>
        <dbReference type="EMBL" id="KRT94078.1"/>
    </source>
</evidence>
<dbReference type="AlphaFoldDB" id="A0A0T6BR90"/>
<proteinExistence type="predicted"/>
<gene>
    <name evidence="1" type="ORF">AB447_215700</name>
    <name evidence="2" type="ORF">P8828_22240</name>
</gene>
<dbReference type="RefSeq" id="WP_048355993.1">
    <property type="nucleotide sequence ID" value="NZ_JARRTL010000031.1"/>
</dbReference>
<protein>
    <submittedName>
        <fullName evidence="1">Uncharacterized protein</fullName>
    </submittedName>
</protein>
<dbReference type="EMBL" id="LECW02000014">
    <property type="protein sequence ID" value="KRT94078.1"/>
    <property type="molecule type" value="Genomic_DNA"/>
</dbReference>
<keyword evidence="4" id="KW-1185">Reference proteome</keyword>
<reference evidence="1 3" key="1">
    <citation type="journal article" date="2015" name="Int. J. Syst. Evol. Microbiol.">
        <title>Bacillus glycinifermentans sp. nov., isolated from fermented soybean paste.</title>
        <authorList>
            <person name="Kim S.J."/>
            <person name="Dunlap C.A."/>
            <person name="Kwon S.W."/>
            <person name="Rooney A.P."/>
        </authorList>
    </citation>
    <scope>NUCLEOTIDE SEQUENCE [LARGE SCALE GENOMIC DNA]</scope>
    <source>
        <strain evidence="1 3">GO-13</strain>
    </source>
</reference>
<comment type="caution">
    <text evidence="1">The sequence shown here is derived from an EMBL/GenBank/DDBJ whole genome shotgun (WGS) entry which is preliminary data.</text>
</comment>
<reference evidence="2 4" key="3">
    <citation type="submission" date="2023-03" db="EMBL/GenBank/DDBJ databases">
        <title>Agriculturally important microbes genome sequencing.</title>
        <authorList>
            <person name="Dunlap C."/>
        </authorList>
    </citation>
    <scope>NUCLEOTIDE SEQUENCE [LARGE SCALE GENOMIC DNA]</scope>
    <source>
        <strain evidence="2 4">CBP-3203</strain>
    </source>
</reference>
<dbReference type="EMBL" id="JARRTL010000031">
    <property type="protein sequence ID" value="MEC0487473.1"/>
    <property type="molecule type" value="Genomic_DNA"/>
</dbReference>